<sequence length="57" mass="6537">MLVFFLSVVCWNNSSANLPKISYGFLFLLYNLLFEIVHAGNSDFNIIIFILVLLLLL</sequence>
<accession>A0A0E9PAP4</accession>
<keyword evidence="1" id="KW-1133">Transmembrane helix</keyword>
<dbReference type="EMBL" id="GBXM01106993">
    <property type="protein sequence ID" value="JAH01584.1"/>
    <property type="molecule type" value="Transcribed_RNA"/>
</dbReference>
<protein>
    <submittedName>
        <fullName evidence="2">Uncharacterized protein</fullName>
    </submittedName>
</protein>
<name>A0A0E9PAP4_ANGAN</name>
<evidence type="ECO:0000313" key="2">
    <source>
        <dbReference type="EMBL" id="JAH01584.1"/>
    </source>
</evidence>
<dbReference type="AlphaFoldDB" id="A0A0E9PAP4"/>
<keyword evidence="1" id="KW-0472">Membrane</keyword>
<evidence type="ECO:0000256" key="1">
    <source>
        <dbReference type="SAM" id="Phobius"/>
    </source>
</evidence>
<reference evidence="2" key="2">
    <citation type="journal article" date="2015" name="Fish Shellfish Immunol.">
        <title>Early steps in the European eel (Anguilla anguilla)-Vibrio vulnificus interaction in the gills: Role of the RtxA13 toxin.</title>
        <authorList>
            <person name="Callol A."/>
            <person name="Pajuelo D."/>
            <person name="Ebbesson L."/>
            <person name="Teles M."/>
            <person name="MacKenzie S."/>
            <person name="Amaro C."/>
        </authorList>
    </citation>
    <scope>NUCLEOTIDE SEQUENCE</scope>
</reference>
<keyword evidence="1" id="KW-0812">Transmembrane</keyword>
<proteinExistence type="predicted"/>
<reference evidence="2" key="1">
    <citation type="submission" date="2014-11" db="EMBL/GenBank/DDBJ databases">
        <authorList>
            <person name="Amaro Gonzalez C."/>
        </authorList>
    </citation>
    <scope>NUCLEOTIDE SEQUENCE</scope>
</reference>
<feature type="transmembrane region" description="Helical" evidence="1">
    <location>
        <begin position="32"/>
        <end position="56"/>
    </location>
</feature>
<organism evidence="2">
    <name type="scientific">Anguilla anguilla</name>
    <name type="common">European freshwater eel</name>
    <name type="synonym">Muraena anguilla</name>
    <dbReference type="NCBI Taxonomy" id="7936"/>
    <lineage>
        <taxon>Eukaryota</taxon>
        <taxon>Metazoa</taxon>
        <taxon>Chordata</taxon>
        <taxon>Craniata</taxon>
        <taxon>Vertebrata</taxon>
        <taxon>Euteleostomi</taxon>
        <taxon>Actinopterygii</taxon>
        <taxon>Neopterygii</taxon>
        <taxon>Teleostei</taxon>
        <taxon>Anguilliformes</taxon>
        <taxon>Anguillidae</taxon>
        <taxon>Anguilla</taxon>
    </lineage>
</organism>